<evidence type="ECO:0000313" key="3">
    <source>
        <dbReference type="Proteomes" id="UP000728032"/>
    </source>
</evidence>
<dbReference type="Pfam" id="PF00089">
    <property type="entry name" value="Trypsin"/>
    <property type="match status" value="1"/>
</dbReference>
<dbReference type="SUPFAM" id="SSF50494">
    <property type="entry name" value="Trypsin-like serine proteases"/>
    <property type="match status" value="1"/>
</dbReference>
<dbReference type="InterPro" id="IPR051333">
    <property type="entry name" value="CLIP_Serine_Protease"/>
</dbReference>
<sequence>MYNSKCKDCKFHETYIYPGIVSKSQKGKAYHDEKLFFHDKYVPDYMGKIYDLMLIKLSEKLDFSADPVTHYRPMNSICLVQGNTFNPFNEYAIMTGFGTVSPTRGVDRLQVGWTLIREIRFNDDDGDGWTIVVDQYRGNGSIPCSGDSGGPLFQYLNGRAVLIGIYRSVTGCETKETSYYVRVSRHIDWIVKTITNN</sequence>
<dbReference type="SMART" id="SM00020">
    <property type="entry name" value="Tryp_SPc"/>
    <property type="match status" value="1"/>
</dbReference>
<evidence type="ECO:0000313" key="2">
    <source>
        <dbReference type="EMBL" id="CAD7648652.1"/>
    </source>
</evidence>
<proteinExistence type="predicted"/>
<keyword evidence="3" id="KW-1185">Reference proteome</keyword>
<dbReference type="PANTHER" id="PTHR24260">
    <property type="match status" value="1"/>
</dbReference>
<dbReference type="InterPro" id="IPR009003">
    <property type="entry name" value="Peptidase_S1_PA"/>
</dbReference>
<reference evidence="2" key="1">
    <citation type="submission" date="2020-11" db="EMBL/GenBank/DDBJ databases">
        <authorList>
            <person name="Tran Van P."/>
        </authorList>
    </citation>
    <scope>NUCLEOTIDE SEQUENCE</scope>
</reference>
<protein>
    <recommendedName>
        <fullName evidence="1">Peptidase S1 domain-containing protein</fullName>
    </recommendedName>
</protein>
<organism evidence="2">
    <name type="scientific">Oppiella nova</name>
    <dbReference type="NCBI Taxonomy" id="334625"/>
    <lineage>
        <taxon>Eukaryota</taxon>
        <taxon>Metazoa</taxon>
        <taxon>Ecdysozoa</taxon>
        <taxon>Arthropoda</taxon>
        <taxon>Chelicerata</taxon>
        <taxon>Arachnida</taxon>
        <taxon>Acari</taxon>
        <taxon>Acariformes</taxon>
        <taxon>Sarcoptiformes</taxon>
        <taxon>Oribatida</taxon>
        <taxon>Brachypylina</taxon>
        <taxon>Oppioidea</taxon>
        <taxon>Oppiidae</taxon>
        <taxon>Oppiella</taxon>
    </lineage>
</organism>
<dbReference type="InterPro" id="IPR001254">
    <property type="entry name" value="Trypsin_dom"/>
</dbReference>
<feature type="domain" description="Peptidase S1" evidence="1">
    <location>
        <begin position="1"/>
        <end position="195"/>
    </location>
</feature>
<gene>
    <name evidence="2" type="ORF">ONB1V03_LOCUS6868</name>
</gene>
<dbReference type="EMBL" id="CAJPVJ010003262">
    <property type="protein sequence ID" value="CAG2167361.1"/>
    <property type="molecule type" value="Genomic_DNA"/>
</dbReference>
<dbReference type="GO" id="GO:0004252">
    <property type="term" value="F:serine-type endopeptidase activity"/>
    <property type="evidence" value="ECO:0007669"/>
    <property type="project" value="InterPro"/>
</dbReference>
<dbReference type="Proteomes" id="UP000728032">
    <property type="component" value="Unassembled WGS sequence"/>
</dbReference>
<dbReference type="InterPro" id="IPR043504">
    <property type="entry name" value="Peptidase_S1_PA_chymotrypsin"/>
</dbReference>
<dbReference type="PROSITE" id="PS50240">
    <property type="entry name" value="TRYPSIN_DOM"/>
    <property type="match status" value="1"/>
</dbReference>
<dbReference type="AlphaFoldDB" id="A0A7R9QLF8"/>
<dbReference type="EMBL" id="OC918087">
    <property type="protein sequence ID" value="CAD7648652.1"/>
    <property type="molecule type" value="Genomic_DNA"/>
</dbReference>
<accession>A0A7R9QLF8</accession>
<dbReference type="GO" id="GO:0006508">
    <property type="term" value="P:proteolysis"/>
    <property type="evidence" value="ECO:0007669"/>
    <property type="project" value="InterPro"/>
</dbReference>
<dbReference type="PANTHER" id="PTHR24260:SF132">
    <property type="entry name" value="PEPTIDASE S1 DOMAIN-CONTAINING PROTEIN"/>
    <property type="match status" value="1"/>
</dbReference>
<name>A0A7R9QLF8_9ACAR</name>
<evidence type="ECO:0000259" key="1">
    <source>
        <dbReference type="PROSITE" id="PS50240"/>
    </source>
</evidence>
<dbReference type="OrthoDB" id="10061449at2759"/>
<dbReference type="Gene3D" id="2.40.10.10">
    <property type="entry name" value="Trypsin-like serine proteases"/>
    <property type="match status" value="1"/>
</dbReference>